<dbReference type="PATRIC" id="fig|362413.3.peg.4324"/>
<comment type="caution">
    <text evidence="2">The sequence shown here is derived from an EMBL/GenBank/DDBJ whole genome shotgun (WGS) entry which is preliminary data.</text>
</comment>
<feature type="compositionally biased region" description="Low complexity" evidence="1">
    <location>
        <begin position="46"/>
        <end position="65"/>
    </location>
</feature>
<dbReference type="STRING" id="362413.RC62_4406"/>
<sequence>MKTNLKLTKITISKLDNLNLRPLQNDELQNLKGGGEVPSFTSTLEPTTNPTDTSGPSGTTSTGGVDIITIGGGWNDTSSYTSCIVSEGGTCMTKLS</sequence>
<dbReference type="RefSeq" id="WP_055094024.1">
    <property type="nucleotide sequence ID" value="NZ_JRLF01000009.1"/>
</dbReference>
<name>A0A0Q0SAQ3_9FLAO</name>
<evidence type="ECO:0000313" key="2">
    <source>
        <dbReference type="EMBL" id="KQB41031.1"/>
    </source>
</evidence>
<dbReference type="OrthoDB" id="9901294at2"/>
<evidence type="ECO:0000256" key="1">
    <source>
        <dbReference type="SAM" id="MobiDB-lite"/>
    </source>
</evidence>
<evidence type="ECO:0000313" key="3">
    <source>
        <dbReference type="Proteomes" id="UP000050443"/>
    </source>
</evidence>
<reference evidence="2 3" key="1">
    <citation type="submission" date="2014-09" db="EMBL/GenBank/DDBJ databases">
        <title>Genome sequence of Flavobacterium aquidurense RC62.</title>
        <authorList>
            <person name="Kim J.F."/>
            <person name="Kwak M.-J."/>
        </authorList>
    </citation>
    <scope>NUCLEOTIDE SEQUENCE [LARGE SCALE GENOMIC DNA]</scope>
    <source>
        <strain evidence="2 3">RC62</strain>
    </source>
</reference>
<accession>A0A0Q0SAQ3</accession>
<dbReference type="AlphaFoldDB" id="A0A0Q0SAQ3"/>
<dbReference type="Proteomes" id="UP000050443">
    <property type="component" value="Unassembled WGS sequence"/>
</dbReference>
<dbReference type="EMBL" id="JRLF01000009">
    <property type="protein sequence ID" value="KQB41031.1"/>
    <property type="molecule type" value="Genomic_DNA"/>
</dbReference>
<protein>
    <submittedName>
        <fullName evidence="2">Uncharacterized protein</fullName>
    </submittedName>
</protein>
<gene>
    <name evidence="2" type="ORF">RC62_4406</name>
</gene>
<proteinExistence type="predicted"/>
<feature type="region of interest" description="Disordered" evidence="1">
    <location>
        <begin position="29"/>
        <end position="65"/>
    </location>
</feature>
<organism evidence="2 3">
    <name type="scientific">Flavobacterium aquidurense</name>
    <dbReference type="NCBI Taxonomy" id="362413"/>
    <lineage>
        <taxon>Bacteria</taxon>
        <taxon>Pseudomonadati</taxon>
        <taxon>Bacteroidota</taxon>
        <taxon>Flavobacteriia</taxon>
        <taxon>Flavobacteriales</taxon>
        <taxon>Flavobacteriaceae</taxon>
        <taxon>Flavobacterium</taxon>
    </lineage>
</organism>